<gene>
    <name evidence="2" type="ORF">LQG66_26135</name>
</gene>
<reference evidence="2" key="1">
    <citation type="journal article" date="2024" name="Antonie Van Leeuwenhoek">
        <title>Bradyrhizobium ontarionense sp. nov., a novel bacterial symbiont isolated from Aeschynomene indica (Indian jointvetch), harbours photosynthesis, nitrogen fixation and nitrous oxide (N2O) reductase genes.</title>
        <authorList>
            <person name="Bromfield E.S.P."/>
            <person name="Cloutier S."/>
        </authorList>
    </citation>
    <scope>NUCLEOTIDE SEQUENCE</scope>
    <source>
        <strain evidence="2">A19</strain>
    </source>
</reference>
<name>A0ABY3R5Y0_9BRAD</name>
<sequence length="147" mass="16371">MSHRLRDAFPDEARKRPGTSNAQTSMRAKFTRDPLVRQCLTILILKNSFQIQSSRIFAPATRAECRARATDVVEKSRQELSFEQDQFDNCGPRALSACAGIHQRATPVPTNLRQQLAADAPITLDDLQQRGAADVSRCLSGGFRREA</sequence>
<evidence type="ECO:0000256" key="1">
    <source>
        <dbReference type="SAM" id="MobiDB-lite"/>
    </source>
</evidence>
<feature type="compositionally biased region" description="Basic and acidic residues" evidence="1">
    <location>
        <begin position="1"/>
        <end position="15"/>
    </location>
</feature>
<proteinExistence type="predicted"/>
<evidence type="ECO:0000313" key="2">
    <source>
        <dbReference type="EMBL" id="UFZ02731.1"/>
    </source>
</evidence>
<feature type="region of interest" description="Disordered" evidence="1">
    <location>
        <begin position="1"/>
        <end position="28"/>
    </location>
</feature>
<accession>A0ABY3R5Y0</accession>
<evidence type="ECO:0000313" key="3">
    <source>
        <dbReference type="Proteomes" id="UP001431010"/>
    </source>
</evidence>
<organism evidence="2 3">
    <name type="scientific">Bradyrhizobium ontarionense</name>
    <dbReference type="NCBI Taxonomy" id="2898149"/>
    <lineage>
        <taxon>Bacteria</taxon>
        <taxon>Pseudomonadati</taxon>
        <taxon>Pseudomonadota</taxon>
        <taxon>Alphaproteobacteria</taxon>
        <taxon>Hyphomicrobiales</taxon>
        <taxon>Nitrobacteraceae</taxon>
        <taxon>Bradyrhizobium</taxon>
    </lineage>
</organism>
<dbReference type="Proteomes" id="UP001431010">
    <property type="component" value="Chromosome"/>
</dbReference>
<keyword evidence="3" id="KW-1185">Reference proteome</keyword>
<dbReference type="RefSeq" id="WP_231318517.1">
    <property type="nucleotide sequence ID" value="NZ_CP088156.1"/>
</dbReference>
<dbReference type="EMBL" id="CP088156">
    <property type="protein sequence ID" value="UFZ02731.1"/>
    <property type="molecule type" value="Genomic_DNA"/>
</dbReference>
<protein>
    <submittedName>
        <fullName evidence="2">Uncharacterized protein</fullName>
    </submittedName>
</protein>